<keyword evidence="2 6" id="KW-0808">Transferase</keyword>
<dbReference type="SUPFAM" id="SSF48576">
    <property type="entry name" value="Terpenoid synthases"/>
    <property type="match status" value="1"/>
</dbReference>
<dbReference type="InterPro" id="IPR008949">
    <property type="entry name" value="Isoprenoid_synthase_dom_sf"/>
</dbReference>
<evidence type="ECO:0000256" key="5">
    <source>
        <dbReference type="ARBA" id="ARBA00033740"/>
    </source>
</evidence>
<keyword evidence="4" id="KW-0460">Magnesium</keyword>
<reference evidence="7" key="1">
    <citation type="submission" date="2022-03" db="EMBL/GenBank/DDBJ databases">
        <authorList>
            <person name="Martin H S."/>
        </authorList>
    </citation>
    <scope>NUCLEOTIDE SEQUENCE</scope>
</reference>
<dbReference type="InterPro" id="IPR000092">
    <property type="entry name" value="Polyprenyl_synt"/>
</dbReference>
<feature type="non-terminal residue" evidence="7">
    <location>
        <position position="363"/>
    </location>
</feature>
<evidence type="ECO:0000256" key="3">
    <source>
        <dbReference type="ARBA" id="ARBA00022723"/>
    </source>
</evidence>
<evidence type="ECO:0000256" key="4">
    <source>
        <dbReference type="ARBA" id="ARBA00022842"/>
    </source>
</evidence>
<evidence type="ECO:0000256" key="2">
    <source>
        <dbReference type="ARBA" id="ARBA00022679"/>
    </source>
</evidence>
<dbReference type="SFLD" id="SFLDS00005">
    <property type="entry name" value="Isoprenoid_Synthase_Type_I"/>
    <property type="match status" value="1"/>
</dbReference>
<comment type="cofactor">
    <cofactor evidence="1">
        <name>Mg(2+)</name>
        <dbReference type="ChEBI" id="CHEBI:18420"/>
    </cofactor>
</comment>
<dbReference type="EMBL" id="OW152826">
    <property type="protein sequence ID" value="CAH2042349.1"/>
    <property type="molecule type" value="Genomic_DNA"/>
</dbReference>
<dbReference type="Pfam" id="PF00348">
    <property type="entry name" value="polyprenyl_synt"/>
    <property type="match status" value="1"/>
</dbReference>
<keyword evidence="8" id="KW-1185">Reference proteome</keyword>
<evidence type="ECO:0000256" key="1">
    <source>
        <dbReference type="ARBA" id="ARBA00001946"/>
    </source>
</evidence>
<organism evidence="7 8">
    <name type="scientific">Iphiclides podalirius</name>
    <name type="common">scarce swallowtail</name>
    <dbReference type="NCBI Taxonomy" id="110791"/>
    <lineage>
        <taxon>Eukaryota</taxon>
        <taxon>Metazoa</taxon>
        <taxon>Ecdysozoa</taxon>
        <taxon>Arthropoda</taxon>
        <taxon>Hexapoda</taxon>
        <taxon>Insecta</taxon>
        <taxon>Pterygota</taxon>
        <taxon>Neoptera</taxon>
        <taxon>Endopterygota</taxon>
        <taxon>Lepidoptera</taxon>
        <taxon>Glossata</taxon>
        <taxon>Ditrysia</taxon>
        <taxon>Papilionoidea</taxon>
        <taxon>Papilionidae</taxon>
        <taxon>Papilioninae</taxon>
        <taxon>Iphiclides</taxon>
    </lineage>
</organism>
<dbReference type="PANTHER" id="PTHR11525:SF0">
    <property type="entry name" value="FARNESYL PYROPHOSPHATE SYNTHASE"/>
    <property type="match status" value="1"/>
</dbReference>
<evidence type="ECO:0000256" key="6">
    <source>
        <dbReference type="RuleBase" id="RU004466"/>
    </source>
</evidence>
<evidence type="ECO:0008006" key="9">
    <source>
        <dbReference type="Google" id="ProtNLM"/>
    </source>
</evidence>
<comment type="similarity">
    <text evidence="6">Belongs to the FPP/GGPP synthase family.</text>
</comment>
<name>A0ABN8HW67_9NEOP</name>
<proteinExistence type="inferred from homology"/>
<evidence type="ECO:0000313" key="7">
    <source>
        <dbReference type="EMBL" id="CAH2042349.1"/>
    </source>
</evidence>
<gene>
    <name evidence="7" type="ORF">IPOD504_LOCUS3754</name>
</gene>
<dbReference type="Proteomes" id="UP000837857">
    <property type="component" value="Chromosome 14"/>
</dbReference>
<evidence type="ECO:0000313" key="8">
    <source>
        <dbReference type="Proteomes" id="UP000837857"/>
    </source>
</evidence>
<protein>
    <recommendedName>
        <fullName evidence="9">Farnesyl diphosphate synthase</fullName>
    </recommendedName>
</protein>
<accession>A0ABN8HW67</accession>
<comment type="pathway">
    <text evidence="5">Pheromone biosynthesis.</text>
</comment>
<dbReference type="InterPro" id="IPR039702">
    <property type="entry name" value="FPS1-like"/>
</dbReference>
<dbReference type="PANTHER" id="PTHR11525">
    <property type="entry name" value="FARNESYL-PYROPHOSPHATE SYNTHETASE"/>
    <property type="match status" value="1"/>
</dbReference>
<keyword evidence="3" id="KW-0479">Metal-binding</keyword>
<dbReference type="Gene3D" id="1.10.600.10">
    <property type="entry name" value="Farnesyl Diphosphate Synthase"/>
    <property type="match status" value="1"/>
</dbReference>
<sequence length="363" mass="41797">MLSNKSNKSLNGKEEEKAFSRSCTLSKQFVDNFQTILPRIIDDCLSKGSLLDNADMKARIKKMSLYYTLETKPLLGELMLYAFEILNGDESPNEELRQKAYVLACVLELGISYFLFIDDIEDESKVRFSKPCWYFLPDVGSLAMNDCSILRSVIHELLRQNFPASMYLQLINFVNKIYIVTAIGQHMDIALASKRNYDNYTMDNYCSMAVNKQIFAIKGPIVFALLLANKATDVFMHQVQDISMDIAILLQIQNDLMDLNCDGLKSSTDIQKGKCSWLAVKALEICNEKQRSIFEKCYGSWDPNHVKVIQELYEELNLSQLFFEEKQTRHEAFLRNIKELTPNIIPGVNFYQKLFKLLVDLKI</sequence>